<keyword evidence="1" id="KW-0812">Transmembrane</keyword>
<comment type="caution">
    <text evidence="2">The sequence shown here is derived from an EMBL/GenBank/DDBJ whole genome shotgun (WGS) entry which is preliminary data.</text>
</comment>
<protein>
    <submittedName>
        <fullName evidence="2">Uncharacterized protein</fullName>
    </submittedName>
</protein>
<evidence type="ECO:0000256" key="1">
    <source>
        <dbReference type="SAM" id="Phobius"/>
    </source>
</evidence>
<dbReference type="EMBL" id="MFSQ01000028">
    <property type="protein sequence ID" value="OGI41229.1"/>
    <property type="molecule type" value="Genomic_DNA"/>
</dbReference>
<dbReference type="STRING" id="1817756.A2140_08090"/>
<keyword evidence="1" id="KW-1133">Transmembrane helix</keyword>
<dbReference type="Proteomes" id="UP000178379">
    <property type="component" value="Unassembled WGS sequence"/>
</dbReference>
<name>A0A1F6T847_9PROT</name>
<dbReference type="AlphaFoldDB" id="A0A1F6T847"/>
<reference evidence="2 3" key="1">
    <citation type="journal article" date="2016" name="Nat. Commun.">
        <title>Thousands of microbial genomes shed light on interconnected biogeochemical processes in an aquifer system.</title>
        <authorList>
            <person name="Anantharaman K."/>
            <person name="Brown C.T."/>
            <person name="Hug L.A."/>
            <person name="Sharon I."/>
            <person name="Castelle C.J."/>
            <person name="Probst A.J."/>
            <person name="Thomas B.C."/>
            <person name="Singh A."/>
            <person name="Wilkins M.J."/>
            <person name="Karaoz U."/>
            <person name="Brodie E.L."/>
            <person name="Williams K.H."/>
            <person name="Hubbard S.S."/>
            <person name="Banfield J.F."/>
        </authorList>
    </citation>
    <scope>NUCLEOTIDE SEQUENCE [LARGE SCALE GENOMIC DNA]</scope>
</reference>
<evidence type="ECO:0000313" key="2">
    <source>
        <dbReference type="EMBL" id="OGI41229.1"/>
    </source>
</evidence>
<keyword evidence="1" id="KW-0472">Membrane</keyword>
<gene>
    <name evidence="2" type="ORF">A2140_08090</name>
</gene>
<accession>A0A1F6T847</accession>
<proteinExistence type="predicted"/>
<sequence length="63" mass="7125">MNHEKHETYAMHEKTIRFPFVSFVVIGLVVANSELIARFEAKIKAIINRVWGGNTPELLGETA</sequence>
<organism evidence="2 3">
    <name type="scientific">Candidatus Muproteobacteria bacterium RBG_16_62_13</name>
    <dbReference type="NCBI Taxonomy" id="1817756"/>
    <lineage>
        <taxon>Bacteria</taxon>
        <taxon>Pseudomonadati</taxon>
        <taxon>Pseudomonadota</taxon>
        <taxon>Candidatus Muproteobacteria</taxon>
    </lineage>
</organism>
<feature type="transmembrane region" description="Helical" evidence="1">
    <location>
        <begin position="20"/>
        <end position="39"/>
    </location>
</feature>
<evidence type="ECO:0000313" key="3">
    <source>
        <dbReference type="Proteomes" id="UP000178379"/>
    </source>
</evidence>